<keyword evidence="2" id="KW-1133">Transmembrane helix</keyword>
<evidence type="ECO:0000313" key="3">
    <source>
        <dbReference type="EMBL" id="KAK0386973.1"/>
    </source>
</evidence>
<evidence type="ECO:0000313" key="4">
    <source>
        <dbReference type="Proteomes" id="UP001175261"/>
    </source>
</evidence>
<dbReference type="AlphaFoldDB" id="A0AA39L7H0"/>
<feature type="compositionally biased region" description="Low complexity" evidence="1">
    <location>
        <begin position="42"/>
        <end position="55"/>
    </location>
</feature>
<feature type="transmembrane region" description="Helical" evidence="2">
    <location>
        <begin position="134"/>
        <end position="161"/>
    </location>
</feature>
<proteinExistence type="predicted"/>
<feature type="transmembrane region" description="Helical" evidence="2">
    <location>
        <begin position="89"/>
        <end position="114"/>
    </location>
</feature>
<feature type="transmembrane region" description="Helical" evidence="2">
    <location>
        <begin position="524"/>
        <end position="545"/>
    </location>
</feature>
<accession>A0AA39L7H0</accession>
<dbReference type="Proteomes" id="UP001175261">
    <property type="component" value="Unassembled WGS sequence"/>
</dbReference>
<feature type="transmembrane region" description="Helical" evidence="2">
    <location>
        <begin position="196"/>
        <end position="221"/>
    </location>
</feature>
<evidence type="ECO:0000256" key="2">
    <source>
        <dbReference type="SAM" id="Phobius"/>
    </source>
</evidence>
<feature type="region of interest" description="Disordered" evidence="1">
    <location>
        <begin position="1"/>
        <end position="67"/>
    </location>
</feature>
<dbReference type="EMBL" id="JAPDFR010000004">
    <property type="protein sequence ID" value="KAK0386973.1"/>
    <property type="molecule type" value="Genomic_DNA"/>
</dbReference>
<organism evidence="3 4">
    <name type="scientific">Sarocladium strictum</name>
    <name type="common">Black bundle disease fungus</name>
    <name type="synonym">Acremonium strictum</name>
    <dbReference type="NCBI Taxonomy" id="5046"/>
    <lineage>
        <taxon>Eukaryota</taxon>
        <taxon>Fungi</taxon>
        <taxon>Dikarya</taxon>
        <taxon>Ascomycota</taxon>
        <taxon>Pezizomycotina</taxon>
        <taxon>Sordariomycetes</taxon>
        <taxon>Hypocreomycetidae</taxon>
        <taxon>Hypocreales</taxon>
        <taxon>Sarocladiaceae</taxon>
        <taxon>Sarocladium</taxon>
    </lineage>
</organism>
<evidence type="ECO:0000256" key="1">
    <source>
        <dbReference type="SAM" id="MobiDB-lite"/>
    </source>
</evidence>
<keyword evidence="2" id="KW-0812">Transmembrane</keyword>
<reference evidence="3" key="1">
    <citation type="submission" date="2022-10" db="EMBL/GenBank/DDBJ databases">
        <title>Determination and structural analysis of whole genome sequence of Sarocladium strictum F4-1.</title>
        <authorList>
            <person name="Hu L."/>
            <person name="Jiang Y."/>
        </authorList>
    </citation>
    <scope>NUCLEOTIDE SEQUENCE</scope>
    <source>
        <strain evidence="3">F4-1</strain>
    </source>
</reference>
<comment type="caution">
    <text evidence="3">The sequence shown here is derived from an EMBL/GenBank/DDBJ whole genome shotgun (WGS) entry which is preliminary data.</text>
</comment>
<sequence>MSQRRLPSRASLEANSHEGGIPMRKQSAVPTEMPVELTEGTQQPPQQQQQPPRQQLNGQHDPETPNTTAEFQAKLPEAPRGLISRKRTLLQILFIFLPRFLLTLTIALSIYGVLAHYTSIEVMSQAQKRGFNTIITGLSIVQGLVLVGSLNAMVGDLRWWVLSRRFRSRRKVERILRAESILQLVNLARKSARPSIYFGVILWLLVIAASQIAVASLNLLYATGAADTYPLMVNGDISIADVSTIYTDKVVNGKSRALGAQQYTANSYGIVSLAFSVAYEDYLFPIGTIFFPGAPFMYYSNSSNSYRYIFRETSAASLATAGPWAVAVISPRSVRSTATCTAFPVLVGGNGTQTSLLIAGEKKGDEPRNVTIPFAGGTDQTTYFTNTTEDCGEGCSPVTAFESTSAGAWYYECNITVDPVANATRPEHMVSAEVAKLASSAIALQGYGVSSMAKNNITQFQSYPVESVYGSTANGSVAELANMLSRFTTGVVAAVAEGNPTITIQNVQAPDIGVSLEVSHPGMVTLILVGVVVLQLLLEILVAVLSNRVIVPPRGAVTTAQVLRAMTMDEMSIPADKSSLWTRKVGHGPEGGRGRWRYRVDPVAGQDVFDLGMEKEPQ</sequence>
<gene>
    <name evidence="3" type="ORF">NLU13_5287</name>
</gene>
<name>A0AA39L7H0_SARSR</name>
<keyword evidence="2" id="KW-0472">Membrane</keyword>
<protein>
    <submittedName>
        <fullName evidence="3">Uncharacterized protein</fullName>
    </submittedName>
</protein>
<keyword evidence="4" id="KW-1185">Reference proteome</keyword>